<gene>
    <name evidence="1" type="ORF">BD36_00540</name>
</gene>
<dbReference type="STRING" id="83560.NC80_00500"/>
<dbReference type="AlphaFoldDB" id="A0A069ZWB0"/>
<dbReference type="PATRIC" id="fig|83560.10.peg.97"/>
<dbReference type="KEGG" id="cmg:NC81_00510"/>
<proteinExistence type="predicted"/>
<evidence type="ECO:0000313" key="1">
    <source>
        <dbReference type="EMBL" id="AJR10200.1"/>
    </source>
</evidence>
<dbReference type="KEGG" id="cmx:DNC_00510"/>
<accession>A0A069ZWB0</accession>
<sequence>MLFWGVCSLFLGGLFGGYCRLRYTAKVLLLSWKQLLDLSLRKRRVLHEMVKIYSLPFPKLEEEIAFLIQGSKYSLKEFLNAYYEDSFTFYEMERFFTLRLKRTLESLKTLPHTEAISSLMEELLACENAFSFEVRAFEKAAETYVSLHNHLVVGLAGKLFRFPKVPLLSLAEMI</sequence>
<dbReference type="EMBL" id="CP007217">
    <property type="protein sequence ID" value="AJR10200.1"/>
    <property type="molecule type" value="Genomic_DNA"/>
</dbReference>
<dbReference type="OMA" id="FAFREME"/>
<dbReference type="RefSeq" id="WP_010229357.1">
    <property type="nucleotide sequence ID" value="NZ_CP007217.1"/>
</dbReference>
<evidence type="ECO:0000313" key="2">
    <source>
        <dbReference type="Proteomes" id="UP000260363"/>
    </source>
</evidence>
<dbReference type="Proteomes" id="UP000260363">
    <property type="component" value="Chromosome"/>
</dbReference>
<dbReference type="KEGG" id="cmm:NC80_00500"/>
<name>A0A069ZWB0_CHLMR</name>
<organism evidence="1 2">
    <name type="scientific">Chlamydia muridarum</name>
    <dbReference type="NCBI Taxonomy" id="83560"/>
    <lineage>
        <taxon>Bacteria</taxon>
        <taxon>Pseudomonadati</taxon>
        <taxon>Chlamydiota</taxon>
        <taxon>Chlamydiia</taxon>
        <taxon>Chlamydiales</taxon>
        <taxon>Chlamydiaceae</taxon>
        <taxon>Chlamydia/Chlamydophila group</taxon>
        <taxon>Chlamydia</taxon>
    </lineage>
</organism>
<dbReference type="GeneID" id="1245627"/>
<protein>
    <submittedName>
        <fullName evidence="1">Uncharacterized protein</fullName>
    </submittedName>
</protein>
<reference evidence="1 2" key="1">
    <citation type="submission" date="2014-02" db="EMBL/GenBank/DDBJ databases">
        <authorList>
            <person name="Chen C."/>
            <person name="Conrad T.A."/>
            <person name="Zhou Z."/>
            <person name="Lai Z."/>
            <person name="Zhong G."/>
        </authorList>
    </citation>
    <scope>NUCLEOTIDE SEQUENCE [LARGE SCALE GENOMIC DNA]</scope>
    <source>
        <strain evidence="1 2">Nigg3-28</strain>
    </source>
</reference>